<dbReference type="RefSeq" id="WP_199241528.1">
    <property type="nucleotide sequence ID" value="NZ_RHPJ01000002.1"/>
</dbReference>
<dbReference type="EMBL" id="RHPJ01000002">
    <property type="protein sequence ID" value="TGO05221.1"/>
    <property type="molecule type" value="Genomic_DNA"/>
</dbReference>
<protein>
    <recommendedName>
        <fullName evidence="4">Uridine kinase</fullName>
    </recommendedName>
</protein>
<dbReference type="InterPro" id="IPR027417">
    <property type="entry name" value="P-loop_NTPase"/>
</dbReference>
<gene>
    <name evidence="2" type="ORF">SERN_1225</name>
</gene>
<evidence type="ECO:0000313" key="3">
    <source>
        <dbReference type="Proteomes" id="UP000297318"/>
    </source>
</evidence>
<reference evidence="2 3" key="1">
    <citation type="submission" date="2018-11" db="EMBL/GenBank/DDBJ databases">
        <title>Complete genome sequencing of the Actinobacteria Serinibacter sp. K3-2.</title>
        <authorList>
            <person name="Rakitin A.L."/>
            <person name="Beletsky A.V."/>
            <person name="Mardanov A.V."/>
            <person name="Ravin N.V."/>
            <person name="Gromova A.S."/>
            <person name="Filippova S.N."/>
            <person name="Gal'Chenko V.F."/>
        </authorList>
    </citation>
    <scope>NUCLEOTIDE SEQUENCE [LARGE SCALE GENOMIC DNA]</scope>
    <source>
        <strain evidence="2 3">K3-2</strain>
    </source>
</reference>
<organism evidence="2 3">
    <name type="scientific">Serinibacter arcticus</name>
    <dbReference type="NCBI Taxonomy" id="1655435"/>
    <lineage>
        <taxon>Bacteria</taxon>
        <taxon>Bacillati</taxon>
        <taxon>Actinomycetota</taxon>
        <taxon>Actinomycetes</taxon>
        <taxon>Micrococcales</taxon>
        <taxon>Beutenbergiaceae</taxon>
        <taxon>Serinibacter</taxon>
    </lineage>
</organism>
<evidence type="ECO:0000256" key="1">
    <source>
        <dbReference type="SAM" id="MobiDB-lite"/>
    </source>
</evidence>
<keyword evidence="3" id="KW-1185">Reference proteome</keyword>
<accession>A0A4Z1E6L1</accession>
<dbReference type="AlphaFoldDB" id="A0A4Z1E6L1"/>
<proteinExistence type="predicted"/>
<evidence type="ECO:0008006" key="4">
    <source>
        <dbReference type="Google" id="ProtNLM"/>
    </source>
</evidence>
<sequence length="247" mass="26374">MSTGHMSTEQNSGDVHLDLTLPPGEPLAGPWRPLSITDLAAQLLAPALEAQATRCVLAVDGRGGAGTSTLAARIAAAVPAAVLIATDDLAWNEPMFGWSDLALEHVLAPYRAGEDVSFRPPAWERHGRDGVIEVARTTPLLVLEGTGAAQRALVEHLDAVVWVQSDGPTAERLGLARDVAAGTNGDEAAATAFWHEWMAHENPFLDADRPWERADLVVAGTRDLSPEEEAEPDERVLVAQPPARERT</sequence>
<comment type="caution">
    <text evidence="2">The sequence shown here is derived from an EMBL/GenBank/DDBJ whole genome shotgun (WGS) entry which is preliminary data.</text>
</comment>
<feature type="region of interest" description="Disordered" evidence="1">
    <location>
        <begin position="222"/>
        <end position="247"/>
    </location>
</feature>
<dbReference type="SUPFAM" id="SSF52540">
    <property type="entry name" value="P-loop containing nucleoside triphosphate hydrolases"/>
    <property type="match status" value="1"/>
</dbReference>
<evidence type="ECO:0000313" key="2">
    <source>
        <dbReference type="EMBL" id="TGO05221.1"/>
    </source>
</evidence>
<dbReference type="Proteomes" id="UP000297318">
    <property type="component" value="Unassembled WGS sequence"/>
</dbReference>
<name>A0A4Z1E6L1_9MICO</name>
<dbReference type="Gene3D" id="3.40.50.300">
    <property type="entry name" value="P-loop containing nucleotide triphosphate hydrolases"/>
    <property type="match status" value="1"/>
</dbReference>